<dbReference type="PIRSF" id="PIRSF000097">
    <property type="entry name" value="AKR"/>
    <property type="match status" value="1"/>
</dbReference>
<proteinExistence type="inferred from homology"/>
<dbReference type="InterPro" id="IPR020471">
    <property type="entry name" value="AKR"/>
</dbReference>
<organism evidence="8 9">
    <name type="scientific">Alloiococcus otitis ATCC 51267</name>
    <dbReference type="NCBI Taxonomy" id="883081"/>
    <lineage>
        <taxon>Bacteria</taxon>
        <taxon>Bacillati</taxon>
        <taxon>Bacillota</taxon>
        <taxon>Bacilli</taxon>
        <taxon>Lactobacillales</taxon>
        <taxon>Carnobacteriaceae</taxon>
        <taxon>Alloiococcus</taxon>
    </lineage>
</organism>
<dbReference type="RefSeq" id="WP_003778161.1">
    <property type="nucleotide sequence ID" value="NZ_JH992959.1"/>
</dbReference>
<comment type="similarity">
    <text evidence="1">Belongs to the aldo/keto reductase family.</text>
</comment>
<dbReference type="InterPro" id="IPR036812">
    <property type="entry name" value="NAD(P)_OxRdtase_dom_sf"/>
</dbReference>
<comment type="caution">
    <text evidence="8">The sequence shown here is derived from an EMBL/GenBank/DDBJ whole genome shotgun (WGS) entry which is preliminary data.</text>
</comment>
<name>K9EC12_9LACT</name>
<dbReference type="PATRIC" id="fig|883081.3.peg.1092"/>
<evidence type="ECO:0000259" key="7">
    <source>
        <dbReference type="Pfam" id="PF00248"/>
    </source>
</evidence>
<evidence type="ECO:0000256" key="5">
    <source>
        <dbReference type="PIRSR" id="PIRSR000097-2"/>
    </source>
</evidence>
<evidence type="ECO:0000256" key="1">
    <source>
        <dbReference type="ARBA" id="ARBA00007905"/>
    </source>
</evidence>
<dbReference type="PROSITE" id="PS00062">
    <property type="entry name" value="ALDOKETO_REDUCTASE_2"/>
    <property type="match status" value="1"/>
</dbReference>
<dbReference type="InterPro" id="IPR023210">
    <property type="entry name" value="NADP_OxRdtase_dom"/>
</dbReference>
<feature type="domain" description="NADP-dependent oxidoreductase" evidence="7">
    <location>
        <begin position="26"/>
        <end position="260"/>
    </location>
</feature>
<feature type="site" description="Lowers pKa of active site Tyr" evidence="6">
    <location>
        <position position="73"/>
    </location>
</feature>
<keyword evidence="9" id="KW-1185">Reference proteome</keyword>
<dbReference type="Proteomes" id="UP000009875">
    <property type="component" value="Unassembled WGS sequence"/>
</dbReference>
<sequence>MEYFSFNDGNRYPALALGTVWIQGKEGLGTIQKALDLGYRAFDTSTNYYNEGMLGQAIRQSPLAREEIFISAKLPGAAHQYDKAIKYLEESLFRMGLDYFDKYLIHWPLPMQDLYVEAWQALIDAQKDGLIKSIGVSNFQPDHLDKLIKETGVTPASNQIERHPYFNNLEVVQANQDRGIVTEAWSPFGRGVLNDVLNNQRVKDLARKYDKQAAQVILNWNYQAGILSNPRADREDHLRANLASFDFKLDPDDIKALNNLDQGEAGRVENQHPDIYEEYV</sequence>
<dbReference type="SUPFAM" id="SSF51430">
    <property type="entry name" value="NAD(P)-linked oxidoreductase"/>
    <property type="match status" value="1"/>
</dbReference>
<evidence type="ECO:0000256" key="4">
    <source>
        <dbReference type="PIRSR" id="PIRSR000097-1"/>
    </source>
</evidence>
<dbReference type="PROSITE" id="PS00798">
    <property type="entry name" value="ALDOKETO_REDUCTASE_1"/>
    <property type="match status" value="1"/>
</dbReference>
<dbReference type="Gene3D" id="3.20.20.100">
    <property type="entry name" value="NADP-dependent oxidoreductase domain"/>
    <property type="match status" value="1"/>
</dbReference>
<dbReference type="eggNOG" id="COG0656">
    <property type="taxonomic scope" value="Bacteria"/>
</dbReference>
<dbReference type="FunFam" id="3.20.20.100:FF:000002">
    <property type="entry name" value="2,5-diketo-D-gluconic acid reductase A"/>
    <property type="match status" value="1"/>
</dbReference>
<feature type="binding site" evidence="5">
    <location>
        <position position="106"/>
    </location>
    <ligand>
        <name>substrate</name>
    </ligand>
</feature>
<dbReference type="OrthoDB" id="191683at2"/>
<evidence type="ECO:0000313" key="8">
    <source>
        <dbReference type="EMBL" id="EKU93341.1"/>
    </source>
</evidence>
<evidence type="ECO:0000256" key="3">
    <source>
        <dbReference type="ARBA" id="ARBA00023002"/>
    </source>
</evidence>
<gene>
    <name evidence="8" type="ORF">HMPREF9698_01089</name>
</gene>
<keyword evidence="3" id="KW-0560">Oxidoreductase</keyword>
<dbReference type="AlphaFoldDB" id="K9EC12"/>
<dbReference type="STRING" id="883081.HMPREF9698_01089"/>
<accession>K9EC12</accession>
<evidence type="ECO:0000313" key="9">
    <source>
        <dbReference type="Proteomes" id="UP000009875"/>
    </source>
</evidence>
<dbReference type="GO" id="GO:0016616">
    <property type="term" value="F:oxidoreductase activity, acting on the CH-OH group of donors, NAD or NADP as acceptor"/>
    <property type="evidence" value="ECO:0007669"/>
    <property type="project" value="UniProtKB-ARBA"/>
</dbReference>
<dbReference type="Pfam" id="PF00248">
    <property type="entry name" value="Aldo_ket_red"/>
    <property type="match status" value="1"/>
</dbReference>
<dbReference type="HOGENOM" id="CLU_023205_0_1_9"/>
<evidence type="ECO:0000256" key="2">
    <source>
        <dbReference type="ARBA" id="ARBA00022857"/>
    </source>
</evidence>
<dbReference type="InterPro" id="IPR018170">
    <property type="entry name" value="Aldo/ket_reductase_CS"/>
</dbReference>
<keyword evidence="2" id="KW-0521">NADP</keyword>
<dbReference type="PRINTS" id="PR00069">
    <property type="entry name" value="ALDKETRDTASE"/>
</dbReference>
<dbReference type="EMBL" id="AGXA01000021">
    <property type="protein sequence ID" value="EKU93341.1"/>
    <property type="molecule type" value="Genomic_DNA"/>
</dbReference>
<reference evidence="8 9" key="1">
    <citation type="submission" date="2012-09" db="EMBL/GenBank/DDBJ databases">
        <title>The Genome Sequence of Alloiococcus otitis ATCC 51267.</title>
        <authorList>
            <consortium name="The Broad Institute Genome Sequencing Platform"/>
            <person name="Earl A."/>
            <person name="Ward D."/>
            <person name="Feldgarden M."/>
            <person name="Gevers D."/>
            <person name="Huys G."/>
            <person name="Walker B."/>
            <person name="Young S.K."/>
            <person name="Zeng Q."/>
            <person name="Gargeya S."/>
            <person name="Fitzgerald M."/>
            <person name="Haas B."/>
            <person name="Abouelleil A."/>
            <person name="Alvarado L."/>
            <person name="Arachchi H.M."/>
            <person name="Berlin A.M."/>
            <person name="Chapman S.B."/>
            <person name="Goldberg J."/>
            <person name="Griggs A."/>
            <person name="Gujja S."/>
            <person name="Hansen M."/>
            <person name="Howarth C."/>
            <person name="Imamovic A."/>
            <person name="Larimer J."/>
            <person name="McCowen C."/>
            <person name="Montmayeur A."/>
            <person name="Murphy C."/>
            <person name="Neiman D."/>
            <person name="Pearson M."/>
            <person name="Priest M."/>
            <person name="Roberts A."/>
            <person name="Saif S."/>
            <person name="Shea T."/>
            <person name="Sisk P."/>
            <person name="Sykes S."/>
            <person name="Wortman J."/>
            <person name="Nusbaum C."/>
            <person name="Birren B."/>
        </authorList>
    </citation>
    <scope>NUCLEOTIDE SEQUENCE [LARGE SCALE GENOMIC DNA]</scope>
    <source>
        <strain evidence="8 9">ATCC 51267</strain>
    </source>
</reference>
<protein>
    <recommendedName>
        <fullName evidence="7">NADP-dependent oxidoreductase domain-containing protein</fullName>
    </recommendedName>
</protein>
<evidence type="ECO:0000256" key="6">
    <source>
        <dbReference type="PIRSR" id="PIRSR000097-3"/>
    </source>
</evidence>
<feature type="active site" description="Proton donor" evidence="4">
    <location>
        <position position="48"/>
    </location>
</feature>
<dbReference type="PANTHER" id="PTHR43827">
    <property type="entry name" value="2,5-DIKETO-D-GLUCONIC ACID REDUCTASE"/>
    <property type="match status" value="1"/>
</dbReference>
<dbReference type="PANTHER" id="PTHR43827:SF3">
    <property type="entry name" value="NADP-DEPENDENT OXIDOREDUCTASE DOMAIN-CONTAINING PROTEIN"/>
    <property type="match status" value="1"/>
</dbReference>